<keyword evidence="1" id="KW-0378">Hydrolase</keyword>
<name>A0ABT0H8K1_9FLAO</name>
<evidence type="ECO:0000313" key="1">
    <source>
        <dbReference type="EMBL" id="MCK8480693.1"/>
    </source>
</evidence>
<dbReference type="Proteomes" id="UP001203687">
    <property type="component" value="Unassembled WGS sequence"/>
</dbReference>
<dbReference type="GO" id="GO:0016787">
    <property type="term" value="F:hydrolase activity"/>
    <property type="evidence" value="ECO:0007669"/>
    <property type="project" value="UniProtKB-KW"/>
</dbReference>
<sequence>MKQRIFMYLFIFTLLLVIFQFVNSKNIIENYDEQLTSYKATNTQLKDSLRIMQDDKVEDMYTFRFDTNDDAMTYWEKRGFRISEFVPLIEDGLISLNDYDTEDHPLVPFASMSGGKMRIDQIRMLNHKWIIINFTDGKYSGEMLLAYDMDDKGNVTFKELGSLLYQP</sequence>
<evidence type="ECO:0000313" key="2">
    <source>
        <dbReference type="Proteomes" id="UP001203687"/>
    </source>
</evidence>
<gene>
    <name evidence="1" type="ORF">MUY34_08680</name>
</gene>
<keyword evidence="2" id="KW-1185">Reference proteome</keyword>
<dbReference type="RefSeq" id="WP_248412736.1">
    <property type="nucleotide sequence ID" value="NZ_JALPQF010000007.1"/>
</dbReference>
<comment type="caution">
    <text evidence="1">The sequence shown here is derived from an EMBL/GenBank/DDBJ whole genome shotgun (WGS) entry which is preliminary data.</text>
</comment>
<reference evidence="1" key="1">
    <citation type="submission" date="2022-04" db="EMBL/GenBank/DDBJ databases">
        <authorList>
            <person name="Ren T."/>
        </authorList>
    </citation>
    <scope>NUCLEOTIDE SEQUENCE</scope>
    <source>
        <strain evidence="1">F63249</strain>
    </source>
</reference>
<protein>
    <submittedName>
        <fullName evidence="1">Hydrolase</fullName>
    </submittedName>
</protein>
<organism evidence="1 2">
    <name type="scientific">Psychroserpens algicola</name>
    <dbReference type="NCBI Taxonomy" id="1719034"/>
    <lineage>
        <taxon>Bacteria</taxon>
        <taxon>Pseudomonadati</taxon>
        <taxon>Bacteroidota</taxon>
        <taxon>Flavobacteriia</taxon>
        <taxon>Flavobacteriales</taxon>
        <taxon>Flavobacteriaceae</taxon>
        <taxon>Psychroserpens</taxon>
    </lineage>
</organism>
<dbReference type="EMBL" id="JALPQF010000007">
    <property type="protein sequence ID" value="MCK8480693.1"/>
    <property type="molecule type" value="Genomic_DNA"/>
</dbReference>
<accession>A0ABT0H8K1</accession>
<proteinExistence type="predicted"/>